<name>A0A9P5C5U8_9PLEO</name>
<proteinExistence type="predicted"/>
<organism evidence="2 3">
    <name type="scientific">Didymella heteroderae</name>
    <dbReference type="NCBI Taxonomy" id="1769908"/>
    <lineage>
        <taxon>Eukaryota</taxon>
        <taxon>Fungi</taxon>
        <taxon>Dikarya</taxon>
        <taxon>Ascomycota</taxon>
        <taxon>Pezizomycotina</taxon>
        <taxon>Dothideomycetes</taxon>
        <taxon>Pleosporomycetidae</taxon>
        <taxon>Pleosporales</taxon>
        <taxon>Pleosporineae</taxon>
        <taxon>Didymellaceae</taxon>
        <taxon>Didymella</taxon>
    </lineage>
</organism>
<evidence type="ECO:0000313" key="2">
    <source>
        <dbReference type="EMBL" id="KAF3047079.1"/>
    </source>
</evidence>
<evidence type="ECO:0000259" key="1">
    <source>
        <dbReference type="PROSITE" id="PS50280"/>
    </source>
</evidence>
<gene>
    <name evidence="2" type="ORF">E8E12_011067</name>
</gene>
<dbReference type="PANTHER" id="PTHR47332:SF2">
    <property type="entry name" value="SET-6"/>
    <property type="match status" value="1"/>
</dbReference>
<dbReference type="Pfam" id="PF00856">
    <property type="entry name" value="SET"/>
    <property type="match status" value="1"/>
</dbReference>
<protein>
    <recommendedName>
        <fullName evidence="1">SET domain-containing protein</fullName>
    </recommendedName>
</protein>
<dbReference type="PROSITE" id="PS50280">
    <property type="entry name" value="SET"/>
    <property type="match status" value="1"/>
</dbReference>
<dbReference type="InterPro" id="IPR053185">
    <property type="entry name" value="SET_domain_protein"/>
</dbReference>
<keyword evidence="3" id="KW-1185">Reference proteome</keyword>
<dbReference type="OrthoDB" id="265717at2759"/>
<sequence>MPAPNNNIIVSADMIPVASENEYYTIRALPGKGYGCIALRSIPRGTRILVDEPLLIVHKADYMKADIEASFFCLTPSQKEAYFTLHSGHGQPVSAWPSQIHPSVPARDRQRIEEQHAARTGPAPTLISIFQANCMEMGAGAAVFLHTSRFNHACVPNACFTWNAAIGRETIHTMRDVEEGEEITISYVDMEHDKRLRAWELKHYGFVCGCDACGDEEDEASYAYESAERRLQIQVLGRETRLLRGSRLTEGAKQPGFVNKLLKLAVLLQEEGCWDARLAGVFFDIALVCEYNVDFKMGVIAGEKAVRIKKDCQGIDFPDFKKYAEAVERIKASRRREMGEANGWRA</sequence>
<accession>A0A9P5C5U8</accession>
<dbReference type="SMART" id="SM00317">
    <property type="entry name" value="SET"/>
    <property type="match status" value="1"/>
</dbReference>
<dbReference type="CDD" id="cd20071">
    <property type="entry name" value="SET_SMYD"/>
    <property type="match status" value="1"/>
</dbReference>
<feature type="domain" description="SET" evidence="1">
    <location>
        <begin position="19"/>
        <end position="188"/>
    </location>
</feature>
<dbReference type="InterPro" id="IPR046341">
    <property type="entry name" value="SET_dom_sf"/>
</dbReference>
<dbReference type="Gene3D" id="2.170.270.10">
    <property type="entry name" value="SET domain"/>
    <property type="match status" value="1"/>
</dbReference>
<comment type="caution">
    <text evidence="2">The sequence shown here is derived from an EMBL/GenBank/DDBJ whole genome shotgun (WGS) entry which is preliminary data.</text>
</comment>
<dbReference type="Proteomes" id="UP000758155">
    <property type="component" value="Unassembled WGS sequence"/>
</dbReference>
<reference evidence="2" key="1">
    <citation type="submission" date="2019-04" db="EMBL/GenBank/DDBJ databases">
        <title>Sequencing of skin fungus with MAO and IRED activity.</title>
        <authorList>
            <person name="Marsaioli A.J."/>
            <person name="Bonatto J.M.C."/>
            <person name="Reis Junior O."/>
        </authorList>
    </citation>
    <scope>NUCLEOTIDE SEQUENCE</scope>
    <source>
        <strain evidence="2">28M1</strain>
    </source>
</reference>
<dbReference type="PANTHER" id="PTHR47332">
    <property type="entry name" value="SET DOMAIN-CONTAINING PROTEIN 5"/>
    <property type="match status" value="1"/>
</dbReference>
<dbReference type="AlphaFoldDB" id="A0A9P5C5U8"/>
<dbReference type="InterPro" id="IPR001214">
    <property type="entry name" value="SET_dom"/>
</dbReference>
<evidence type="ECO:0000313" key="3">
    <source>
        <dbReference type="Proteomes" id="UP000758155"/>
    </source>
</evidence>
<dbReference type="EMBL" id="SWKV01000003">
    <property type="protein sequence ID" value="KAF3047079.1"/>
    <property type="molecule type" value="Genomic_DNA"/>
</dbReference>
<dbReference type="SUPFAM" id="SSF82199">
    <property type="entry name" value="SET domain"/>
    <property type="match status" value="1"/>
</dbReference>